<evidence type="ECO:0000313" key="2">
    <source>
        <dbReference type="Proteomes" id="UP000199495"/>
    </source>
</evidence>
<dbReference type="Pfam" id="PF07676">
    <property type="entry name" value="PD40"/>
    <property type="match status" value="1"/>
</dbReference>
<protein>
    <submittedName>
        <fullName evidence="1">WD40-like Beta Propeller Repeat</fullName>
    </submittedName>
</protein>
<dbReference type="InterPro" id="IPR011659">
    <property type="entry name" value="WD40"/>
</dbReference>
<accession>A0A1G8AM68</accession>
<dbReference type="SUPFAM" id="SSF69304">
    <property type="entry name" value="Tricorn protease N-terminal domain"/>
    <property type="match status" value="1"/>
</dbReference>
<sequence>MRVKADGSYYEDLTDGTEYAGFPNYSTDGLEIVYRVWSKNDGGLRIDDVDDKTVRTLTTSIDNMPGWAPDGEWITFTREFGWAHYHICKIRPDGTEYTQLSHARATDAHLV</sequence>
<reference evidence="1 2" key="1">
    <citation type="submission" date="2016-10" db="EMBL/GenBank/DDBJ databases">
        <authorList>
            <person name="de Groot N.N."/>
        </authorList>
    </citation>
    <scope>NUCLEOTIDE SEQUENCE [LARGE SCALE GENOMIC DNA]</scope>
    <source>
        <strain evidence="1 2">CGMCC 1.10267</strain>
    </source>
</reference>
<dbReference type="Proteomes" id="UP000199495">
    <property type="component" value="Unassembled WGS sequence"/>
</dbReference>
<keyword evidence="2" id="KW-1185">Reference proteome</keyword>
<dbReference type="AlphaFoldDB" id="A0A1G8AM68"/>
<dbReference type="OrthoDB" id="9758793at2"/>
<dbReference type="InterPro" id="IPR011042">
    <property type="entry name" value="6-blade_b-propeller_TolB-like"/>
</dbReference>
<name>A0A1G8AM68_9HYPH</name>
<organism evidence="1 2">
    <name type="scientific">Pelagibacterium luteolum</name>
    <dbReference type="NCBI Taxonomy" id="440168"/>
    <lineage>
        <taxon>Bacteria</taxon>
        <taxon>Pseudomonadati</taxon>
        <taxon>Pseudomonadota</taxon>
        <taxon>Alphaproteobacteria</taxon>
        <taxon>Hyphomicrobiales</taxon>
        <taxon>Devosiaceae</taxon>
        <taxon>Pelagibacterium</taxon>
    </lineage>
</organism>
<dbReference type="RefSeq" id="WP_090600356.1">
    <property type="nucleotide sequence ID" value="NZ_FNCS01000033.1"/>
</dbReference>
<dbReference type="EMBL" id="FNCS01000033">
    <property type="protein sequence ID" value="SDH21856.1"/>
    <property type="molecule type" value="Genomic_DNA"/>
</dbReference>
<dbReference type="Gene3D" id="2.120.10.30">
    <property type="entry name" value="TolB, C-terminal domain"/>
    <property type="match status" value="1"/>
</dbReference>
<dbReference type="STRING" id="440168.SAMN04487974_1339"/>
<evidence type="ECO:0000313" key="1">
    <source>
        <dbReference type="EMBL" id="SDH21856.1"/>
    </source>
</evidence>
<gene>
    <name evidence="1" type="ORF">SAMN04487974_1339</name>
</gene>
<proteinExistence type="predicted"/>